<organism evidence="2">
    <name type="scientific">Noctiluca scintillans</name>
    <name type="common">Sea sparkle</name>
    <name type="synonym">Red tide dinoflagellate</name>
    <dbReference type="NCBI Taxonomy" id="2966"/>
    <lineage>
        <taxon>Eukaryota</taxon>
        <taxon>Sar</taxon>
        <taxon>Alveolata</taxon>
        <taxon>Dinophyceae</taxon>
        <taxon>Noctilucales</taxon>
        <taxon>Noctilucaceae</taxon>
        <taxon>Noctiluca</taxon>
    </lineage>
</organism>
<protein>
    <submittedName>
        <fullName evidence="2">Uncharacterized protein</fullName>
    </submittedName>
</protein>
<feature type="region of interest" description="Disordered" evidence="1">
    <location>
        <begin position="245"/>
        <end position="273"/>
    </location>
</feature>
<evidence type="ECO:0000256" key="1">
    <source>
        <dbReference type="SAM" id="MobiDB-lite"/>
    </source>
</evidence>
<feature type="compositionally biased region" description="Basic residues" evidence="1">
    <location>
        <begin position="73"/>
        <end position="100"/>
    </location>
</feature>
<feature type="compositionally biased region" description="Basic and acidic residues" evidence="1">
    <location>
        <begin position="245"/>
        <end position="256"/>
    </location>
</feature>
<reference evidence="2" key="1">
    <citation type="submission" date="2021-01" db="EMBL/GenBank/DDBJ databases">
        <authorList>
            <person name="Corre E."/>
            <person name="Pelletier E."/>
            <person name="Niang G."/>
            <person name="Scheremetjew M."/>
            <person name="Finn R."/>
            <person name="Kale V."/>
            <person name="Holt S."/>
            <person name="Cochrane G."/>
            <person name="Meng A."/>
            <person name="Brown T."/>
            <person name="Cohen L."/>
        </authorList>
    </citation>
    <scope>NUCLEOTIDE SEQUENCE</scope>
</reference>
<feature type="compositionally biased region" description="Polar residues" evidence="1">
    <location>
        <begin position="257"/>
        <end position="273"/>
    </location>
</feature>
<dbReference type="EMBL" id="HBFQ01035394">
    <property type="protein sequence ID" value="CAD8850630.1"/>
    <property type="molecule type" value="Transcribed_RNA"/>
</dbReference>
<gene>
    <name evidence="2" type="ORF">NSCI0253_LOCUS24980</name>
</gene>
<evidence type="ECO:0000313" key="2">
    <source>
        <dbReference type="EMBL" id="CAD8850630.1"/>
    </source>
</evidence>
<sequence length="273" mass="31257">MVETTPLSMLGKKQVVEVPFVQKAGLCFLLLLFFTCLYSTRETESYSLPRPDPNRAAEWHPWDTDELSLEHPHRGKWGHHHGHHHEHPQHHHHDRQKHPLRALRQAEHQQKQLVNRVTAAVKREEDLLDRERFLGTVAAELPEAAAASEHLSRHPGSLSKVAAAAIGNDATAALKLEGVVVPHIQQAVEDKANAVHRMEERETSRLGPRLQKLEDKLKPGKHAQSNVKRNYRNLVKKVREERETLETLRRKQDALDRQQTQASRQFPDTPFSG</sequence>
<dbReference type="AlphaFoldDB" id="A0A7S1ADK7"/>
<name>A0A7S1ADK7_NOCSC</name>
<accession>A0A7S1ADK7</accession>
<feature type="region of interest" description="Disordered" evidence="1">
    <location>
        <begin position="70"/>
        <end position="100"/>
    </location>
</feature>
<proteinExistence type="predicted"/>